<evidence type="ECO:0000259" key="4">
    <source>
        <dbReference type="SMART" id="SM00853"/>
    </source>
</evidence>
<dbReference type="SMART" id="SM01340">
    <property type="entry name" value="DNA_mis_repair"/>
    <property type="match status" value="1"/>
</dbReference>
<dbReference type="GO" id="GO:0140664">
    <property type="term" value="F:ATP-dependent DNA damage sensor activity"/>
    <property type="evidence" value="ECO:0007669"/>
    <property type="project" value="InterPro"/>
</dbReference>
<reference evidence="6" key="1">
    <citation type="submission" date="2021-03" db="EMBL/GenBank/DDBJ databases">
        <authorList>
            <consortium name="Genoscope - CEA"/>
            <person name="William W."/>
        </authorList>
    </citation>
    <scope>NUCLEOTIDE SEQUENCE</scope>
    <source>
        <strain evidence="6">Doubled-haploid Pahang</strain>
    </source>
</reference>
<feature type="compositionally biased region" description="Basic and acidic residues" evidence="3">
    <location>
        <begin position="374"/>
        <end position="389"/>
    </location>
</feature>
<proteinExistence type="inferred from homology"/>
<dbReference type="GO" id="GO:0016887">
    <property type="term" value="F:ATP hydrolysis activity"/>
    <property type="evidence" value="ECO:0007669"/>
    <property type="project" value="InterPro"/>
</dbReference>
<dbReference type="SUPFAM" id="SSF54211">
    <property type="entry name" value="Ribosomal protein S5 domain 2-like"/>
    <property type="match status" value="1"/>
</dbReference>
<dbReference type="Gene3D" id="3.30.1540.20">
    <property type="entry name" value="MutL, C-terminal domain, dimerisation subdomain"/>
    <property type="match status" value="1"/>
</dbReference>
<dbReference type="SUPFAM" id="SSF55874">
    <property type="entry name" value="ATPase domain of HSP90 chaperone/DNA topoisomerase II/histidine kinase"/>
    <property type="match status" value="1"/>
</dbReference>
<dbReference type="Gene3D" id="3.30.565.10">
    <property type="entry name" value="Histidine kinase-like ATPase, C-terminal domain"/>
    <property type="match status" value="1"/>
</dbReference>
<dbReference type="SUPFAM" id="SSF118116">
    <property type="entry name" value="DNA mismatch repair protein MutL"/>
    <property type="match status" value="1"/>
</dbReference>
<dbReference type="GO" id="GO:0032300">
    <property type="term" value="C:mismatch repair complex"/>
    <property type="evidence" value="ECO:0007669"/>
    <property type="project" value="InterPro"/>
</dbReference>
<dbReference type="GO" id="GO:0006298">
    <property type="term" value="P:mismatch repair"/>
    <property type="evidence" value="ECO:0007669"/>
    <property type="project" value="InterPro"/>
</dbReference>
<dbReference type="Gene3D" id="3.30.1370.100">
    <property type="entry name" value="MutL, C-terminal domain, regulatory subdomain"/>
    <property type="match status" value="1"/>
</dbReference>
<dbReference type="InterPro" id="IPR037198">
    <property type="entry name" value="MutL_C_sf"/>
</dbReference>
<dbReference type="Gene3D" id="3.30.230.10">
    <property type="match status" value="1"/>
</dbReference>
<dbReference type="FunFam" id="3.30.1370.100:FF:000007">
    <property type="entry name" value="MUTL protein homolog 3"/>
    <property type="match status" value="1"/>
</dbReference>
<dbReference type="InterPro" id="IPR042121">
    <property type="entry name" value="MutL_C_regsub"/>
</dbReference>
<dbReference type="NCBIfam" id="TIGR00585">
    <property type="entry name" value="mutl"/>
    <property type="match status" value="1"/>
</dbReference>
<comment type="similarity">
    <text evidence="1">Belongs to the DNA mismatch repair MutL/HexB family.</text>
</comment>
<dbReference type="InterPro" id="IPR013507">
    <property type="entry name" value="DNA_mismatch_S5_2-like"/>
</dbReference>
<feature type="domain" description="MutL C-terminal dimerisation" evidence="4">
    <location>
        <begin position="1043"/>
        <end position="1203"/>
    </location>
</feature>
<name>A0A8D7B7L6_MUSAM</name>
<feature type="region of interest" description="Disordered" evidence="3">
    <location>
        <begin position="366"/>
        <end position="407"/>
    </location>
</feature>
<dbReference type="InterPro" id="IPR014762">
    <property type="entry name" value="DNA_mismatch_repair_CS"/>
</dbReference>
<dbReference type="GO" id="GO:0030983">
    <property type="term" value="F:mismatched DNA binding"/>
    <property type="evidence" value="ECO:0007669"/>
    <property type="project" value="InterPro"/>
</dbReference>
<evidence type="ECO:0000259" key="5">
    <source>
        <dbReference type="SMART" id="SM01340"/>
    </source>
</evidence>
<dbReference type="InterPro" id="IPR014790">
    <property type="entry name" value="MutL_C"/>
</dbReference>
<accession>A0A8D7B7L6</accession>
<evidence type="ECO:0000313" key="6">
    <source>
        <dbReference type="EMBL" id="CAG1863794.1"/>
    </source>
</evidence>
<evidence type="ECO:0000256" key="2">
    <source>
        <dbReference type="ARBA" id="ARBA00022763"/>
    </source>
</evidence>
<dbReference type="Pfam" id="PF01119">
    <property type="entry name" value="DNA_mis_repair"/>
    <property type="match status" value="1"/>
</dbReference>
<dbReference type="PANTHER" id="PTHR10073:SF47">
    <property type="entry name" value="DNA MISMATCH REPAIR PROTEIN MLH3"/>
    <property type="match status" value="1"/>
</dbReference>
<evidence type="ECO:0000256" key="3">
    <source>
        <dbReference type="SAM" id="MobiDB-lite"/>
    </source>
</evidence>
<protein>
    <submittedName>
        <fullName evidence="6">(wild Malaysian banana) hypothetical protein</fullName>
    </submittedName>
</protein>
<dbReference type="InterPro" id="IPR020568">
    <property type="entry name" value="Ribosomal_Su5_D2-typ_SF"/>
</dbReference>
<dbReference type="Pfam" id="PF13589">
    <property type="entry name" value="HATPase_c_3"/>
    <property type="match status" value="1"/>
</dbReference>
<feature type="domain" description="DNA mismatch repair protein S5" evidence="5">
    <location>
        <begin position="216"/>
        <end position="352"/>
    </location>
</feature>
<keyword evidence="2" id="KW-0227">DNA damage</keyword>
<dbReference type="PANTHER" id="PTHR10073">
    <property type="entry name" value="DNA MISMATCH REPAIR PROTEIN MLH, PMS, MUTL"/>
    <property type="match status" value="1"/>
</dbReference>
<organism evidence="6">
    <name type="scientific">Musa acuminata subsp. malaccensis</name>
    <name type="common">Wild banana</name>
    <name type="synonym">Musa malaccensis</name>
    <dbReference type="NCBI Taxonomy" id="214687"/>
    <lineage>
        <taxon>Eukaryota</taxon>
        <taxon>Viridiplantae</taxon>
        <taxon>Streptophyta</taxon>
        <taxon>Embryophyta</taxon>
        <taxon>Tracheophyta</taxon>
        <taxon>Spermatophyta</taxon>
        <taxon>Magnoliopsida</taxon>
        <taxon>Liliopsida</taxon>
        <taxon>Zingiberales</taxon>
        <taxon>Musaceae</taxon>
        <taxon>Musa</taxon>
    </lineage>
</organism>
<dbReference type="InterPro" id="IPR014721">
    <property type="entry name" value="Ribsml_uS5_D2-typ_fold_subgr"/>
</dbReference>
<feature type="compositionally biased region" description="Polar residues" evidence="3">
    <location>
        <begin position="390"/>
        <end position="405"/>
    </location>
</feature>
<dbReference type="InterPro" id="IPR036890">
    <property type="entry name" value="HATPase_C_sf"/>
</dbReference>
<dbReference type="Pfam" id="PF08676">
    <property type="entry name" value="MutL_C"/>
    <property type="match status" value="1"/>
</dbReference>
<evidence type="ECO:0000256" key="1">
    <source>
        <dbReference type="ARBA" id="ARBA00006082"/>
    </source>
</evidence>
<dbReference type="EMBL" id="HG996475">
    <property type="protein sequence ID" value="CAG1863794.1"/>
    <property type="molecule type" value="Genomic_DNA"/>
</dbReference>
<dbReference type="InterPro" id="IPR038973">
    <property type="entry name" value="MutL/Mlh/Pms-like"/>
</dbReference>
<dbReference type="SMART" id="SM00853">
    <property type="entry name" value="MutL_C"/>
    <property type="match status" value="1"/>
</dbReference>
<dbReference type="PROSITE" id="PS00058">
    <property type="entry name" value="DNA_MISMATCH_REPAIR_1"/>
    <property type="match status" value="1"/>
</dbReference>
<dbReference type="InterPro" id="IPR042120">
    <property type="entry name" value="MutL_C_dimsub"/>
</dbReference>
<dbReference type="GO" id="GO:0005524">
    <property type="term" value="F:ATP binding"/>
    <property type="evidence" value="ECO:0007669"/>
    <property type="project" value="InterPro"/>
</dbReference>
<gene>
    <name evidence="6" type="ORF">GSMUA_18340.1</name>
</gene>
<sequence>MENIKRLPRNVHGSLRSGVVMFDLPRVVEELVNNSLDANPTKVSVFVNVRTCYIKIEDDGCGITRDELVILGEKYATSKSGLVDDGRSSTHGLGFRGEALLSLSNISIVEVRTKARGKPNAYCKIIKALGSKCLFLGIDDQREGVGTTVIVRDLFYNQPVRRRYMQSSSKKVLYCVKKVVLRAALVHSQVSFKLVDIDSEEELICTTPSSSPLPFVSNMFSNEFSDSLHEIVFSDDMLMLSGYISGPGDVCPTKALQYLYVNLRFISKGPIHNLLNNLASSVLCSLALHAVDPEIQGGKRHKIQANPAFILNLHCPTSLYDLHFEPSKTIIEFKDWDTVLTFFERAVRQSWQQHLAPSLQGQTLRSSQKIGALRKSEAQKEETSTRDLVKSSNITKRSSNNQLHRNSLHIPMTTPLDLASEDTDAAQDQGRSKRDLHGFFMNLEPCQTDTDYFGEYNFLRCSANDTVHLLGSSPDNMSCLDIDHYDNADDYYFGEYNSLRCSANDAGHLLESSPDHMSCLDIDHYENAGDYFLPQNHVILDLVPQFGKKHNILGSKWKNKCPERVGNLSREAVKTTNALDFHGVMINDHEVEFSSPFLKKLSKSGASSCSLIKNDNCDSAYYSRCSGYDVRIGQSGSDLFLHDNIDLMDADYSTENLDTRDTYTQESFDASMHSIGVIRKCRTTKHLDVSSIDLVDPCSLDQGCSSKDKRLDSCLQDWEASSRCGSPYPCAWHARSLRTIFDPANRSISEEKLMSVEGDGTWPLGITKVKDEYLSPTQHWSTWEPPSMIYPANNLDDNCSLHPISNTDISDPSDEVAFENVCASSKINDQISLFPSDILDISVTEKIFNPKLLTIEKDNVVVGSLWNEKEFQSQQLPLIYKERSRSQSAPPFYKGKSKFSVLCGCLTSVAAKNSSSAVSKDLSEAVCLFDNMLQPNASQPCSQPVPSEDFQPYMIEPSNEKPSTFDKRHYGQADVIDDVPEYSASGLAKWRFGIPQTKDEDILHKPVEQTNDILDISSGLLHISGDSLVPELINKDCLHNARVLYQVDKKFIPVMANGRLMIIDQHAADERIRVEELRQQVVSGEGRRVTYLESEQELVLPEMGFQLLQKYSEKIQNWGWIFNIRSASQNLFNKNLNLLRRHSSGVILVAVPCILGINLNDKDLLEFIQQLVETDGSSTLPPSVLRILNFKACRGAIMFGDSLLPSECSLIVEELKATSLCFQCAHGRPTTVPLLNMASLHEQLAKLKVDQGGSSETWHGLRVHRRPSFRRAQLLLDSAKRFHNG</sequence>
<dbReference type="InterPro" id="IPR002099">
    <property type="entry name" value="MutL/Mlh/PMS"/>
</dbReference>